<dbReference type="InterPro" id="IPR016047">
    <property type="entry name" value="M23ase_b-sheet_dom"/>
</dbReference>
<sequence>MMTVNRQWLNILLLGAIAFTSVTAAASTERRWPVDGGSITSGIGWRPDPFGSGRMVYHHGVDIAVPEGTPVHPTQIGTVIFAGPYKGYGNLVVIDHGNGYETIYGHNSSLLVKPGDRVDQQTVIALSGNTGHSTGPHVHYEVRQFPVSAKERREAQAKLEASLKEAIMRNFASWTADRNAAQGGGQSAIELALPDDDGL</sequence>
<feature type="chain" id="PRO_5046650203" evidence="1">
    <location>
        <begin position="25"/>
        <end position="199"/>
    </location>
</feature>
<evidence type="ECO:0000313" key="3">
    <source>
        <dbReference type="EMBL" id="BDV41669.1"/>
    </source>
</evidence>
<dbReference type="SUPFAM" id="SSF51261">
    <property type="entry name" value="Duplicated hybrid motif"/>
    <property type="match status" value="1"/>
</dbReference>
<reference evidence="3 4" key="1">
    <citation type="submission" date="2022-12" db="EMBL/GenBank/DDBJ databases">
        <title>Polyphasic characterization of Geotalea uranireducens NIT-SL11 newly isolated from a complex of sewage sludge and microbially reduced graphene oxide.</title>
        <authorList>
            <person name="Xie L."/>
            <person name="Yoshida N."/>
            <person name="Meng L."/>
        </authorList>
    </citation>
    <scope>NUCLEOTIDE SEQUENCE [LARGE SCALE GENOMIC DNA]</scope>
    <source>
        <strain evidence="3 4">NIT-SL11</strain>
    </source>
</reference>
<dbReference type="PANTHER" id="PTHR21666:SF270">
    <property type="entry name" value="MUREIN HYDROLASE ACTIVATOR ENVC"/>
    <property type="match status" value="1"/>
</dbReference>
<dbReference type="InterPro" id="IPR011055">
    <property type="entry name" value="Dup_hybrid_motif"/>
</dbReference>
<feature type="signal peptide" evidence="1">
    <location>
        <begin position="1"/>
        <end position="24"/>
    </location>
</feature>
<dbReference type="EMBL" id="AP027151">
    <property type="protein sequence ID" value="BDV41669.1"/>
    <property type="molecule type" value="Genomic_DNA"/>
</dbReference>
<dbReference type="Proteomes" id="UP001317705">
    <property type="component" value="Chromosome"/>
</dbReference>
<accession>A0ABM8EGW1</accession>
<dbReference type="CDD" id="cd12797">
    <property type="entry name" value="M23_peptidase"/>
    <property type="match status" value="1"/>
</dbReference>
<organism evidence="3 4">
    <name type="scientific">Geotalea uraniireducens</name>
    <dbReference type="NCBI Taxonomy" id="351604"/>
    <lineage>
        <taxon>Bacteria</taxon>
        <taxon>Pseudomonadati</taxon>
        <taxon>Thermodesulfobacteriota</taxon>
        <taxon>Desulfuromonadia</taxon>
        <taxon>Geobacterales</taxon>
        <taxon>Geobacteraceae</taxon>
        <taxon>Geotalea</taxon>
    </lineage>
</organism>
<dbReference type="RefSeq" id="WP_282001683.1">
    <property type="nucleotide sequence ID" value="NZ_AP027151.1"/>
</dbReference>
<dbReference type="PANTHER" id="PTHR21666">
    <property type="entry name" value="PEPTIDASE-RELATED"/>
    <property type="match status" value="1"/>
</dbReference>
<dbReference type="Gene3D" id="2.70.70.10">
    <property type="entry name" value="Glucose Permease (Domain IIA)"/>
    <property type="match status" value="1"/>
</dbReference>
<feature type="domain" description="M23ase beta-sheet core" evidence="2">
    <location>
        <begin position="57"/>
        <end position="144"/>
    </location>
</feature>
<evidence type="ECO:0000259" key="2">
    <source>
        <dbReference type="Pfam" id="PF01551"/>
    </source>
</evidence>
<keyword evidence="1" id="KW-0732">Signal</keyword>
<evidence type="ECO:0000313" key="4">
    <source>
        <dbReference type="Proteomes" id="UP001317705"/>
    </source>
</evidence>
<name>A0ABM8EGW1_9BACT</name>
<keyword evidence="4" id="KW-1185">Reference proteome</keyword>
<gene>
    <name evidence="3" type="ORF">GURASL_05920</name>
</gene>
<evidence type="ECO:0000256" key="1">
    <source>
        <dbReference type="SAM" id="SignalP"/>
    </source>
</evidence>
<dbReference type="InterPro" id="IPR050570">
    <property type="entry name" value="Cell_wall_metabolism_enzyme"/>
</dbReference>
<dbReference type="Pfam" id="PF01551">
    <property type="entry name" value="Peptidase_M23"/>
    <property type="match status" value="1"/>
</dbReference>
<proteinExistence type="predicted"/>
<protein>
    <submittedName>
        <fullName evidence="3">Peptidase M23</fullName>
    </submittedName>
</protein>